<dbReference type="InterPro" id="IPR003107">
    <property type="entry name" value="HAT"/>
</dbReference>
<evidence type="ECO:0000313" key="8">
    <source>
        <dbReference type="Proteomes" id="UP000501346"/>
    </source>
</evidence>
<dbReference type="Proteomes" id="UP000501346">
    <property type="component" value="Chromosome SeXIII-ScXIII"/>
</dbReference>
<dbReference type="Gene3D" id="1.25.40.1040">
    <property type="match status" value="1"/>
</dbReference>
<accession>A0A6C1ED72</accession>
<dbReference type="GO" id="GO:0005737">
    <property type="term" value="C:cytoplasm"/>
    <property type="evidence" value="ECO:0007669"/>
    <property type="project" value="UniProtKB-SubCell"/>
</dbReference>
<sequence>MSSSTTPDILSPSVDKAVVPSDNIHAEELRFREKIKENRADILSYFQLIQYLESQESYAQVRDVYEEFHTTFPFYSPAWTLQLKGELARDEFETVEKILAQCLSGKLENNDLSLWSTYLDYIRRKNNLITGGQEARAIIVKAFQLVMQKCAVFEPKSSSFWNEYLSFLEQWKPFNKWEEQQRIDMLREFYKKMLCVPFDNLEKMWNRYTQWEQEVNSLTARKFIGELSAEYMKARSLYQEWLNITNGLKRASPINLRTANKKNIPQPGTSDMNIKQLQIWLEWIKWEKENKLMLSEDVLTERIYYVYKQGIQYMVFSAEMWYDYSMYISGNSDRQNILYTALLANPDSPSLTFKLSECYELDNDSESVSNCFDKCTQTLLAQYKNTTSNVDTSDDDKNPITEHEQDLVYRQREKLTFVFCVYMNTMKRISGLSSARSVFGKCRKLKRILTHDVYVENAYLEFQNQNDYKTAFKVLELGLKYFQNDGVYINKYLDFLIFLNKDSQIKTLFETSVEKVQDLIQLKAIYKKMISYESKFGNLNNVYSLEKRFFERFPQENLIEVFTNRYQIQNSNLLKKLELTYMYNEKEDSYLSSGKQNSDYGSSNINPSERKRSMEESGNNGNFSNKKFKRGSELPAEVLDLLSVIPKRQYFNTNLLDAQKLVNFLNDQVEIPATNGTKSG</sequence>
<comment type="subcellular location">
    <subcellularLocation>
        <location evidence="4">Nucleus</location>
    </subcellularLocation>
    <subcellularLocation>
        <location evidence="4">Cytoplasm</location>
    </subcellularLocation>
    <text evidence="4">Nucleus and/or cytoplasm.</text>
</comment>
<evidence type="ECO:0000256" key="2">
    <source>
        <dbReference type="ARBA" id="ARBA00023242"/>
    </source>
</evidence>
<dbReference type="GO" id="GO:0180010">
    <property type="term" value="P:co-transcriptional mRNA 3'-end processing, cleavage and polyadenylation pathway"/>
    <property type="evidence" value="ECO:0007669"/>
    <property type="project" value="UniProtKB-UniRule"/>
</dbReference>
<feature type="region of interest" description="Disordered" evidence="5">
    <location>
        <begin position="590"/>
        <end position="628"/>
    </location>
</feature>
<keyword evidence="4" id="KW-0507">mRNA processing</keyword>
<keyword evidence="2 4" id="KW-0539">Nucleus</keyword>
<dbReference type="PANTHER" id="PTHR19980:SF0">
    <property type="entry name" value="CLEAVAGE STIMULATION FACTOR SUBUNIT 3"/>
    <property type="match status" value="1"/>
</dbReference>
<evidence type="ECO:0000256" key="5">
    <source>
        <dbReference type="SAM" id="MobiDB-lite"/>
    </source>
</evidence>
<organism evidence="7 8">
    <name type="scientific">Saccharomyces pastorianus</name>
    <name type="common">Lager yeast</name>
    <name type="synonym">Saccharomyces cerevisiae x Saccharomyces eubayanus</name>
    <dbReference type="NCBI Taxonomy" id="27292"/>
    <lineage>
        <taxon>Eukaryota</taxon>
        <taxon>Fungi</taxon>
        <taxon>Dikarya</taxon>
        <taxon>Ascomycota</taxon>
        <taxon>Saccharomycotina</taxon>
        <taxon>Saccharomycetes</taxon>
        <taxon>Saccharomycetales</taxon>
        <taxon>Saccharomycetaceae</taxon>
        <taxon>Saccharomyces</taxon>
    </lineage>
</organism>
<evidence type="ECO:0000256" key="4">
    <source>
        <dbReference type="RuleBase" id="RU369035"/>
    </source>
</evidence>
<reference evidence="7 8" key="1">
    <citation type="journal article" date="2019" name="BMC Genomics">
        <title>Chromosome level assembly and comparative genome analysis confirm lager-brewing yeasts originated from a single hybridization.</title>
        <authorList>
            <person name="Salazar A.N."/>
            <person name="Gorter de Vries A.R."/>
            <person name="van den Broek M."/>
            <person name="Brouwers N."/>
            <person name="de la Torre Cortes P."/>
            <person name="Kuijpers N.G.A."/>
            <person name="Daran J.G."/>
            <person name="Abeel T."/>
        </authorList>
    </citation>
    <scope>NUCLEOTIDE SEQUENCE [LARGE SCALE GENOMIC DNA]</scope>
    <source>
        <strain evidence="7 8">CBS 1483</strain>
    </source>
</reference>
<dbReference type="Pfam" id="PF05843">
    <property type="entry name" value="Suf"/>
    <property type="match status" value="1"/>
</dbReference>
<evidence type="ECO:0000256" key="1">
    <source>
        <dbReference type="ARBA" id="ARBA00022737"/>
    </source>
</evidence>
<feature type="compositionally biased region" description="Polar residues" evidence="5">
    <location>
        <begin position="590"/>
        <end position="607"/>
    </location>
</feature>
<evidence type="ECO:0000259" key="6">
    <source>
        <dbReference type="Pfam" id="PF05843"/>
    </source>
</evidence>
<gene>
    <name evidence="7" type="primary">RNA14_2</name>
    <name evidence="7" type="ORF">GRS66_009869</name>
</gene>
<dbReference type="GO" id="GO:0032991">
    <property type="term" value="C:protein-containing complex"/>
    <property type="evidence" value="ECO:0007669"/>
    <property type="project" value="UniProtKB-ARBA"/>
</dbReference>
<dbReference type="OrthoDB" id="26282at2759"/>
<dbReference type="PANTHER" id="PTHR19980">
    <property type="entry name" value="RNA CLEAVAGE STIMULATION FACTOR"/>
    <property type="match status" value="1"/>
</dbReference>
<feature type="domain" description="Suppressor of forked" evidence="6">
    <location>
        <begin position="29"/>
        <end position="579"/>
    </location>
</feature>
<dbReference type="InterPro" id="IPR045243">
    <property type="entry name" value="Rna14-like"/>
</dbReference>
<dbReference type="FunFam" id="1.25.40.1040:FF:000013">
    <property type="entry name" value="Rna14p"/>
    <property type="match status" value="1"/>
</dbReference>
<keyword evidence="1" id="KW-0677">Repeat</keyword>
<dbReference type="Gene3D" id="6.10.250.1660">
    <property type="match status" value="1"/>
</dbReference>
<dbReference type="AlphaFoldDB" id="A0A6C1ED72"/>
<evidence type="ECO:0000256" key="3">
    <source>
        <dbReference type="ARBA" id="ARBA00026188"/>
    </source>
</evidence>
<dbReference type="EMBL" id="CP049010">
    <property type="protein sequence ID" value="QID87202.1"/>
    <property type="molecule type" value="Genomic_DNA"/>
</dbReference>
<dbReference type="InterPro" id="IPR011990">
    <property type="entry name" value="TPR-like_helical_dom_sf"/>
</dbReference>
<comment type="function">
    <text evidence="4">Component of the cleavage factor IA (CFIA) complex, which is involved in the endonucleolytic cleavage during polyadenylation-dependent pre-mRNA 3'-end formation.</text>
</comment>
<dbReference type="SUPFAM" id="SSF48452">
    <property type="entry name" value="TPR-like"/>
    <property type="match status" value="1"/>
</dbReference>
<proteinExistence type="predicted"/>
<dbReference type="GO" id="GO:0003729">
    <property type="term" value="F:mRNA binding"/>
    <property type="evidence" value="ECO:0007669"/>
    <property type="project" value="TreeGrafter"/>
</dbReference>
<feature type="compositionally biased region" description="Low complexity" evidence="5">
    <location>
        <begin position="616"/>
        <end position="625"/>
    </location>
</feature>
<keyword evidence="8" id="KW-1185">Reference proteome</keyword>
<protein>
    <recommendedName>
        <fullName evidence="3 4">mRNA 3'-end-processing protein RNA14</fullName>
    </recommendedName>
</protein>
<dbReference type="InterPro" id="IPR008847">
    <property type="entry name" value="Suf"/>
</dbReference>
<evidence type="ECO:0000313" key="7">
    <source>
        <dbReference type="EMBL" id="QID87202.1"/>
    </source>
</evidence>
<dbReference type="SMART" id="SM00386">
    <property type="entry name" value="HAT"/>
    <property type="match status" value="8"/>
</dbReference>
<dbReference type="GO" id="GO:0005634">
    <property type="term" value="C:nucleus"/>
    <property type="evidence" value="ECO:0007669"/>
    <property type="project" value="UniProtKB-SubCell"/>
</dbReference>
<name>A0A6C1ED72_SACPS</name>
<keyword evidence="4" id="KW-0963">Cytoplasm</keyword>